<dbReference type="SUPFAM" id="SSF54928">
    <property type="entry name" value="RNA-binding domain, RBD"/>
    <property type="match status" value="1"/>
</dbReference>
<evidence type="ECO:0000313" key="3">
    <source>
        <dbReference type="Proteomes" id="UP001603857"/>
    </source>
</evidence>
<dbReference type="SMART" id="SM00360">
    <property type="entry name" value="RRM"/>
    <property type="match status" value="1"/>
</dbReference>
<protein>
    <recommendedName>
        <fullName evidence="1">RRM domain-containing protein</fullName>
    </recommendedName>
</protein>
<evidence type="ECO:0000313" key="2">
    <source>
        <dbReference type="EMBL" id="KAL2321982.1"/>
    </source>
</evidence>
<name>A0ABD1LEN5_9FABA</name>
<dbReference type="InterPro" id="IPR000504">
    <property type="entry name" value="RRM_dom"/>
</dbReference>
<feature type="domain" description="RRM" evidence="1">
    <location>
        <begin position="48"/>
        <end position="120"/>
    </location>
</feature>
<proteinExistence type="predicted"/>
<dbReference type="Gene3D" id="3.30.70.330">
    <property type="match status" value="1"/>
</dbReference>
<keyword evidence="3" id="KW-1185">Reference proteome</keyword>
<reference evidence="2 3" key="1">
    <citation type="submission" date="2024-08" db="EMBL/GenBank/DDBJ databases">
        <title>Insights into the chromosomal genome structure of Flemingia macrophylla.</title>
        <authorList>
            <person name="Ding Y."/>
            <person name="Zhao Y."/>
            <person name="Bi W."/>
            <person name="Wu M."/>
            <person name="Zhao G."/>
            <person name="Gong Y."/>
            <person name="Li W."/>
            <person name="Zhang P."/>
        </authorList>
    </citation>
    <scope>NUCLEOTIDE SEQUENCE [LARGE SCALE GENOMIC DNA]</scope>
    <source>
        <strain evidence="2">DYQJB</strain>
        <tissue evidence="2">Leaf</tissue>
    </source>
</reference>
<gene>
    <name evidence="2" type="ORF">Fmac_026361</name>
</gene>
<organism evidence="2 3">
    <name type="scientific">Flemingia macrophylla</name>
    <dbReference type="NCBI Taxonomy" id="520843"/>
    <lineage>
        <taxon>Eukaryota</taxon>
        <taxon>Viridiplantae</taxon>
        <taxon>Streptophyta</taxon>
        <taxon>Embryophyta</taxon>
        <taxon>Tracheophyta</taxon>
        <taxon>Spermatophyta</taxon>
        <taxon>Magnoliopsida</taxon>
        <taxon>eudicotyledons</taxon>
        <taxon>Gunneridae</taxon>
        <taxon>Pentapetalae</taxon>
        <taxon>rosids</taxon>
        <taxon>fabids</taxon>
        <taxon>Fabales</taxon>
        <taxon>Fabaceae</taxon>
        <taxon>Papilionoideae</taxon>
        <taxon>50 kb inversion clade</taxon>
        <taxon>NPAAA clade</taxon>
        <taxon>indigoferoid/millettioid clade</taxon>
        <taxon>Phaseoleae</taxon>
        <taxon>Flemingia</taxon>
    </lineage>
</organism>
<evidence type="ECO:0000259" key="1">
    <source>
        <dbReference type="SMART" id="SM00360"/>
    </source>
</evidence>
<dbReference type="AlphaFoldDB" id="A0ABD1LEN5"/>
<dbReference type="Proteomes" id="UP001603857">
    <property type="component" value="Unassembled WGS sequence"/>
</dbReference>
<comment type="caution">
    <text evidence="2">The sequence shown here is derived from an EMBL/GenBank/DDBJ whole genome shotgun (WGS) entry which is preliminary data.</text>
</comment>
<sequence>MVWPLVVMLKEIDEVRLLWGVPNQGFLKENNERARGEKKEPKKGRITTFYVEKLLGTFKEFHLWKNFQQWGRVWEIFLPPRRNHGGHRFGFVRYLDVTDERRLEAEFDKIRFGNIKLNVNIPKYTQGMVKEEKTALKHQA</sequence>
<accession>A0ABD1LEN5</accession>
<dbReference type="InterPro" id="IPR012677">
    <property type="entry name" value="Nucleotide-bd_a/b_plait_sf"/>
</dbReference>
<dbReference type="InterPro" id="IPR035979">
    <property type="entry name" value="RBD_domain_sf"/>
</dbReference>
<dbReference type="EMBL" id="JBGMDY010000009">
    <property type="protein sequence ID" value="KAL2321982.1"/>
    <property type="molecule type" value="Genomic_DNA"/>
</dbReference>